<evidence type="ECO:0000256" key="5">
    <source>
        <dbReference type="ARBA" id="ARBA00022989"/>
    </source>
</evidence>
<evidence type="ECO:0000259" key="10">
    <source>
        <dbReference type="PROSITE" id="PS51914"/>
    </source>
</evidence>
<keyword evidence="2" id="KW-0813">Transport</keyword>
<dbReference type="InterPro" id="IPR044865">
    <property type="entry name" value="MRH_dom"/>
</dbReference>
<dbReference type="GO" id="GO:0005768">
    <property type="term" value="C:endosome"/>
    <property type="evidence" value="ECO:0007669"/>
    <property type="project" value="InterPro"/>
</dbReference>
<protein>
    <recommendedName>
        <fullName evidence="10">MRH domain-containing protein</fullName>
    </recommendedName>
</protein>
<keyword evidence="3 9" id="KW-0812">Transmembrane</keyword>
<keyword evidence="5 9" id="KW-1133">Transmembrane helix</keyword>
<feature type="domain" description="MRH" evidence="10">
    <location>
        <begin position="47"/>
        <end position="200"/>
    </location>
</feature>
<reference evidence="11" key="1">
    <citation type="submission" date="2014-12" db="EMBL/GenBank/DDBJ databases">
        <title>Insight into the proteome of Arion vulgaris.</title>
        <authorList>
            <person name="Aradska J."/>
            <person name="Bulat T."/>
            <person name="Smidak R."/>
            <person name="Sarate P."/>
            <person name="Gangsoo J."/>
            <person name="Sialana F."/>
            <person name="Bilban M."/>
            <person name="Lubec G."/>
        </authorList>
    </citation>
    <scope>NUCLEOTIDE SEQUENCE</scope>
    <source>
        <tissue evidence="11">Skin</tissue>
    </source>
</reference>
<evidence type="ECO:0000256" key="7">
    <source>
        <dbReference type="ARBA" id="ARBA00023157"/>
    </source>
</evidence>
<dbReference type="Gene3D" id="2.70.130.10">
    <property type="entry name" value="Mannose-6-phosphate receptor binding domain"/>
    <property type="match status" value="1"/>
</dbReference>
<dbReference type="PANTHER" id="PTHR15071">
    <property type="entry name" value="MANNOSE-6-PHOSPHATE RECEPTOR FAMILY MEMBER"/>
    <property type="match status" value="1"/>
</dbReference>
<dbReference type="GO" id="GO:0006622">
    <property type="term" value="P:protein targeting to lysosome"/>
    <property type="evidence" value="ECO:0007669"/>
    <property type="project" value="InterPro"/>
</dbReference>
<keyword evidence="4" id="KW-0732">Signal</keyword>
<sequence>MALVTHLLIVSSHDNNHVTFRLLGLLILFAISFSVHNKQVLAATDTDMCQFSKYASESQDSLNEAKKRLASLAGKKYESNDGVEWKYTVGICSSVGGTDGNAAVLQTKMVDGQATEGHNIGSLKDTHILVGTDWIFLEYKQGESYGTHCNNESKRSVIMITCDATVDDSSAEMVFMREEKNKAEQCYYLFEMKHQAVCPTISNDGSLSVGSILLIVFASVATVYLVVGFLYSRFVLRAKGIEQIPNYEFWKDFGNLQSDGCDFLCRSKGRRRLNDFGGIGDDQLDPVEDIQDDNLLPM</sequence>
<dbReference type="PANTHER" id="PTHR15071:SF29">
    <property type="entry name" value="CATION-DEPENDENT MANNOSE-6-PHOSPHATE RECEPTOR"/>
    <property type="match status" value="1"/>
</dbReference>
<keyword evidence="7" id="KW-1015">Disulfide bond</keyword>
<keyword evidence="6 9" id="KW-0472">Membrane</keyword>
<gene>
    <name evidence="11" type="primary">ORF79137</name>
</gene>
<name>A0A0B6ZTC1_9EUPU</name>
<dbReference type="GO" id="GO:0005802">
    <property type="term" value="C:trans-Golgi network"/>
    <property type="evidence" value="ECO:0007669"/>
    <property type="project" value="TreeGrafter"/>
</dbReference>
<dbReference type="PROSITE" id="PS51914">
    <property type="entry name" value="MRH"/>
    <property type="match status" value="1"/>
</dbReference>
<dbReference type="AlphaFoldDB" id="A0A0B6ZTC1"/>
<evidence type="ECO:0000313" key="11">
    <source>
        <dbReference type="EMBL" id="CEK71612.1"/>
    </source>
</evidence>
<dbReference type="GO" id="GO:0019904">
    <property type="term" value="F:protein domain specific binding"/>
    <property type="evidence" value="ECO:0007669"/>
    <property type="project" value="InterPro"/>
</dbReference>
<dbReference type="InterPro" id="IPR009011">
    <property type="entry name" value="Man6P_isomerase_rcpt-bd_dom_sf"/>
</dbReference>
<dbReference type="EMBL" id="HACG01024747">
    <property type="protein sequence ID" value="CEK71612.1"/>
    <property type="molecule type" value="Transcribed_RNA"/>
</dbReference>
<evidence type="ECO:0000256" key="3">
    <source>
        <dbReference type="ARBA" id="ARBA00022692"/>
    </source>
</evidence>
<dbReference type="PRINTS" id="PR00715">
    <property type="entry name" value="MAN6PRECEPTR"/>
</dbReference>
<dbReference type="InterPro" id="IPR000296">
    <property type="entry name" value="Man-6-P_rcpt_cation_dep"/>
</dbReference>
<evidence type="ECO:0000256" key="6">
    <source>
        <dbReference type="ARBA" id="ARBA00023136"/>
    </source>
</evidence>
<evidence type="ECO:0000256" key="8">
    <source>
        <dbReference type="ARBA" id="ARBA00023180"/>
    </source>
</evidence>
<organism evidence="11">
    <name type="scientific">Arion vulgaris</name>
    <dbReference type="NCBI Taxonomy" id="1028688"/>
    <lineage>
        <taxon>Eukaryota</taxon>
        <taxon>Metazoa</taxon>
        <taxon>Spiralia</taxon>
        <taxon>Lophotrochozoa</taxon>
        <taxon>Mollusca</taxon>
        <taxon>Gastropoda</taxon>
        <taxon>Heterobranchia</taxon>
        <taxon>Euthyneura</taxon>
        <taxon>Panpulmonata</taxon>
        <taxon>Eupulmonata</taxon>
        <taxon>Stylommatophora</taxon>
        <taxon>Helicina</taxon>
        <taxon>Arionoidea</taxon>
        <taxon>Arionidae</taxon>
        <taxon>Arion</taxon>
    </lineage>
</organism>
<accession>A0A0B6ZTC1</accession>
<comment type="subcellular location">
    <subcellularLocation>
        <location evidence="1">Endomembrane system</location>
    </subcellularLocation>
</comment>
<keyword evidence="8" id="KW-0325">Glycoprotein</keyword>
<dbReference type="Pfam" id="PF02157">
    <property type="entry name" value="Man-6-P_recep"/>
    <property type="match status" value="1"/>
</dbReference>
<evidence type="ECO:0000256" key="9">
    <source>
        <dbReference type="SAM" id="Phobius"/>
    </source>
</evidence>
<dbReference type="SUPFAM" id="SSF50911">
    <property type="entry name" value="Mannose 6-phosphate receptor domain"/>
    <property type="match status" value="1"/>
</dbReference>
<dbReference type="InterPro" id="IPR028927">
    <property type="entry name" value="Man-6-P_rcpt"/>
</dbReference>
<proteinExistence type="predicted"/>
<evidence type="ECO:0000256" key="4">
    <source>
        <dbReference type="ARBA" id="ARBA00022729"/>
    </source>
</evidence>
<feature type="transmembrane region" description="Helical" evidence="9">
    <location>
        <begin position="207"/>
        <end position="231"/>
    </location>
</feature>
<evidence type="ECO:0000256" key="1">
    <source>
        <dbReference type="ARBA" id="ARBA00004308"/>
    </source>
</evidence>
<evidence type="ECO:0000256" key="2">
    <source>
        <dbReference type="ARBA" id="ARBA00022448"/>
    </source>
</evidence>